<proteinExistence type="predicted"/>
<evidence type="ECO:0000313" key="1">
    <source>
        <dbReference type="EMBL" id="SJM72953.1"/>
    </source>
</evidence>
<keyword evidence="2" id="KW-1185">Reference proteome</keyword>
<gene>
    <name evidence="1" type="primary">csy3_1</name>
    <name evidence="1" type="ORF">A1232T_02152</name>
</gene>
<dbReference type="AlphaFoldDB" id="A0A1R4GY48"/>
<dbReference type="OrthoDB" id="240864at2"/>
<dbReference type="NCBIfam" id="TIGR02566">
    <property type="entry name" value="cas_Csy3"/>
    <property type="match status" value="1"/>
</dbReference>
<organism evidence="1 2">
    <name type="scientific">Psychrobacter piechaudii</name>
    <dbReference type="NCBI Taxonomy" id="1945521"/>
    <lineage>
        <taxon>Bacteria</taxon>
        <taxon>Pseudomonadati</taxon>
        <taxon>Pseudomonadota</taxon>
        <taxon>Gammaproteobacteria</taxon>
        <taxon>Moraxellales</taxon>
        <taxon>Moraxellaceae</taxon>
        <taxon>Psychrobacter</taxon>
    </lineage>
</organism>
<name>A0A1R4GY48_9GAMM</name>
<protein>
    <submittedName>
        <fullName evidence="1">CRISPR-associated protein Csy3</fullName>
    </submittedName>
</protein>
<evidence type="ECO:0000313" key="2">
    <source>
        <dbReference type="Proteomes" id="UP000188357"/>
    </source>
</evidence>
<accession>A0A1R4GY48</accession>
<reference evidence="1 2" key="1">
    <citation type="submission" date="2017-02" db="EMBL/GenBank/DDBJ databases">
        <authorList>
            <person name="Peterson S.W."/>
        </authorList>
    </citation>
    <scope>NUCLEOTIDE SEQUENCE [LARGE SCALE GENOMIC DNA]</scope>
    <source>
        <strain evidence="1">Psychrobacter_piechaudii</strain>
    </source>
</reference>
<dbReference type="Pfam" id="PF09615">
    <property type="entry name" value="Cas_Csy3"/>
    <property type="match status" value="1"/>
</dbReference>
<dbReference type="RefSeq" id="WP_077451829.1">
    <property type="nucleotide sequence ID" value="NZ_FUGE01000226.1"/>
</dbReference>
<dbReference type="InterPro" id="IPR013399">
    <property type="entry name" value="CRISPR-assoc_prot_Csy3"/>
</dbReference>
<dbReference type="EMBL" id="FUGE01000226">
    <property type="protein sequence ID" value="SJM72953.1"/>
    <property type="molecule type" value="Genomic_DNA"/>
</dbReference>
<dbReference type="STRING" id="1945521.A1232T_02152"/>
<sequence>MSKITLPNMLAFERKFETSDALMFSGGWSDKEKPNTIEQAVEKDKGEKEDAVIWQPIKIIPRLNRSTQSAHGINDANKIKPNPVAASNDDANLPSEHDTLKVSFTLRIIGNLGLPFSCNQPDFETAITQKVNEFKQSAMIDELAKRYAYNIANGRFLWRNRVGAEEITIVVNIKGQDNALTFNAYDYSLNNFEHNNGDLQILSEAIKRGLIEDDNYVLISVDAFVKLGNGQHVFPSQEMNMNEKRKVLFKIKDQAAMHNVKIGNALRTVDNWYSDDAEFPIAAEPYGAVTQRGQAYRKSKNDLYSLMVDWVNDKDIEPEQQAYVVSNLIRGGVFSKGGS</sequence>
<dbReference type="Proteomes" id="UP000188357">
    <property type="component" value="Unassembled WGS sequence"/>
</dbReference>